<evidence type="ECO:0000256" key="6">
    <source>
        <dbReference type="SAM" id="Phobius"/>
    </source>
</evidence>
<sequence>MSNSIGMKGYMKGALLLTISAIIVKIMSAIYRVPFQNLVGDAGFYIYQQVYPFISFFVAWTSGGFAVAISKMLADAELCPDASLKKGLISRTVFLYLAGLSLVFFSVLFFGAELLAEWMGDEQLSPLLRTGSFVTLFMPFLAIMKGSFQSRGEMSPVAKAQVFEQFIRVTIILAGAFFVMATSRSLYSAGHMAVLGTVIGEVAGVLLLVYFSGKSFSTVPFKNIGKHHSEKKWPIIKEVTLLSISISMSSLLLLCFQLIDSFTVYSLMVENGIESQLAKEMKGIYDRGQSLVQLGIVIASSLSIAIVPLVAVQSKKKTGRGAKPFIQLTYRTALLFGVASSLGLVIVMPYVNKMLFETNALQMVLTIYVLQIIPLSIILTFTAILQGMGKLKVPFLILTGAILFKGIGNMTLVPLWNVLGSAVSSGVVLLFASILFIGYLKKLTSVQFAPLRFYIKLAGAGIAMALAVLLLNECLQMKSGMLSSGRMEAVVFGSVLIVTGAFVFLTFVAKSRMLSEKEWFLIPFGRRMAAYQLWLNKRK</sequence>
<comment type="subcellular location">
    <subcellularLocation>
        <location evidence="1">Cell membrane</location>
        <topology evidence="1">Multi-pass membrane protein</topology>
    </subcellularLocation>
</comment>
<protein>
    <submittedName>
        <fullName evidence="7">Oligosaccharide flippase family protein</fullName>
    </submittedName>
</protein>
<evidence type="ECO:0000256" key="4">
    <source>
        <dbReference type="ARBA" id="ARBA00022989"/>
    </source>
</evidence>
<keyword evidence="4 6" id="KW-1133">Transmembrane helix</keyword>
<dbReference type="Proteomes" id="UP001595978">
    <property type="component" value="Unassembled WGS sequence"/>
</dbReference>
<dbReference type="PANTHER" id="PTHR30250:SF29">
    <property type="entry name" value="POLYSACCHARIDE BIOSYNTHESIS PROTEIN C-TERMINAL DOMAIN-CONTAINING PROTEIN"/>
    <property type="match status" value="1"/>
</dbReference>
<feature type="transmembrane region" description="Helical" evidence="6">
    <location>
        <begin position="239"/>
        <end position="259"/>
    </location>
</feature>
<feature type="transmembrane region" description="Helical" evidence="6">
    <location>
        <begin position="52"/>
        <end position="73"/>
    </location>
</feature>
<name>A0ABW0RGQ3_9BACL</name>
<dbReference type="Pfam" id="PF01943">
    <property type="entry name" value="Polysacc_synt"/>
    <property type="match status" value="1"/>
</dbReference>
<keyword evidence="5 6" id="KW-0472">Membrane</keyword>
<feature type="transmembrane region" description="Helical" evidence="6">
    <location>
        <begin position="453"/>
        <end position="471"/>
    </location>
</feature>
<feature type="transmembrane region" description="Helical" evidence="6">
    <location>
        <begin position="395"/>
        <end position="416"/>
    </location>
</feature>
<evidence type="ECO:0000313" key="7">
    <source>
        <dbReference type="EMBL" id="MFC5543227.1"/>
    </source>
</evidence>
<dbReference type="InterPro" id="IPR024923">
    <property type="entry name" value="PG_synth_SpoVB"/>
</dbReference>
<feature type="transmembrane region" description="Helical" evidence="6">
    <location>
        <begin position="165"/>
        <end position="183"/>
    </location>
</feature>
<proteinExistence type="predicted"/>
<feature type="transmembrane region" description="Helical" evidence="6">
    <location>
        <begin position="124"/>
        <end position="144"/>
    </location>
</feature>
<evidence type="ECO:0000256" key="1">
    <source>
        <dbReference type="ARBA" id="ARBA00004651"/>
    </source>
</evidence>
<feature type="transmembrane region" description="Helical" evidence="6">
    <location>
        <begin position="333"/>
        <end position="351"/>
    </location>
</feature>
<accession>A0ABW0RGQ3</accession>
<dbReference type="InterPro" id="IPR002797">
    <property type="entry name" value="Polysacc_synth"/>
</dbReference>
<feature type="transmembrane region" description="Helical" evidence="6">
    <location>
        <begin position="491"/>
        <end position="509"/>
    </location>
</feature>
<dbReference type="CDD" id="cd13124">
    <property type="entry name" value="MATE_SpoVB_like"/>
    <property type="match status" value="1"/>
</dbReference>
<keyword evidence="3 6" id="KW-0812">Transmembrane</keyword>
<dbReference type="EMBL" id="JBHSNQ010000192">
    <property type="protein sequence ID" value="MFC5543227.1"/>
    <property type="molecule type" value="Genomic_DNA"/>
</dbReference>
<organism evidence="7 8">
    <name type="scientific">Ureibacillus suwonensis</name>
    <dbReference type="NCBI Taxonomy" id="313007"/>
    <lineage>
        <taxon>Bacteria</taxon>
        <taxon>Bacillati</taxon>
        <taxon>Bacillota</taxon>
        <taxon>Bacilli</taxon>
        <taxon>Bacillales</taxon>
        <taxon>Caryophanaceae</taxon>
        <taxon>Ureibacillus</taxon>
    </lineage>
</organism>
<evidence type="ECO:0000256" key="5">
    <source>
        <dbReference type="ARBA" id="ARBA00023136"/>
    </source>
</evidence>
<gene>
    <name evidence="7" type="ORF">ACFPOH_16070</name>
</gene>
<feature type="transmembrane region" description="Helical" evidence="6">
    <location>
        <begin position="93"/>
        <end position="112"/>
    </location>
</feature>
<dbReference type="InterPro" id="IPR050833">
    <property type="entry name" value="Poly_Biosynth_Transport"/>
</dbReference>
<reference evidence="8" key="1">
    <citation type="journal article" date="2019" name="Int. J. Syst. Evol. Microbiol.">
        <title>The Global Catalogue of Microorganisms (GCM) 10K type strain sequencing project: providing services to taxonomists for standard genome sequencing and annotation.</title>
        <authorList>
            <consortium name="The Broad Institute Genomics Platform"/>
            <consortium name="The Broad Institute Genome Sequencing Center for Infectious Disease"/>
            <person name="Wu L."/>
            <person name="Ma J."/>
        </authorList>
    </citation>
    <scope>NUCLEOTIDE SEQUENCE [LARGE SCALE GENOMIC DNA]</scope>
    <source>
        <strain evidence="8">CCUG 56331</strain>
    </source>
</reference>
<dbReference type="PANTHER" id="PTHR30250">
    <property type="entry name" value="PST FAMILY PREDICTED COLANIC ACID TRANSPORTER"/>
    <property type="match status" value="1"/>
</dbReference>
<dbReference type="RefSeq" id="WP_390310620.1">
    <property type="nucleotide sequence ID" value="NZ_JBHSNQ010000192.1"/>
</dbReference>
<evidence type="ECO:0000256" key="3">
    <source>
        <dbReference type="ARBA" id="ARBA00022692"/>
    </source>
</evidence>
<keyword evidence="8" id="KW-1185">Reference proteome</keyword>
<feature type="transmembrane region" description="Helical" evidence="6">
    <location>
        <begin position="189"/>
        <end position="211"/>
    </location>
</feature>
<feature type="transmembrane region" description="Helical" evidence="6">
    <location>
        <begin position="291"/>
        <end position="312"/>
    </location>
</feature>
<evidence type="ECO:0000313" key="8">
    <source>
        <dbReference type="Proteomes" id="UP001595978"/>
    </source>
</evidence>
<feature type="transmembrane region" description="Helical" evidence="6">
    <location>
        <begin position="363"/>
        <end position="383"/>
    </location>
</feature>
<keyword evidence="2" id="KW-1003">Cell membrane</keyword>
<feature type="transmembrane region" description="Helical" evidence="6">
    <location>
        <begin position="422"/>
        <end position="441"/>
    </location>
</feature>
<comment type="caution">
    <text evidence="7">The sequence shown here is derived from an EMBL/GenBank/DDBJ whole genome shotgun (WGS) entry which is preliminary data.</text>
</comment>
<evidence type="ECO:0000256" key="2">
    <source>
        <dbReference type="ARBA" id="ARBA00022475"/>
    </source>
</evidence>